<evidence type="ECO:0000259" key="11">
    <source>
        <dbReference type="Pfam" id="PF00408"/>
    </source>
</evidence>
<dbReference type="EMBL" id="QOPC01000006">
    <property type="protein sequence ID" value="RCL38948.1"/>
    <property type="molecule type" value="Genomic_DNA"/>
</dbReference>
<dbReference type="PROSITE" id="PS00710">
    <property type="entry name" value="PGM_PMM"/>
    <property type="match status" value="1"/>
</dbReference>
<dbReference type="InterPro" id="IPR036900">
    <property type="entry name" value="A-D-PHexomutase_C_sf"/>
</dbReference>
<reference evidence="15 16" key="1">
    <citation type="journal article" date="2018" name="Microbiome">
        <title>Fine metagenomic profile of the Mediterranean stratified and mixed water columns revealed by assembly and recruitment.</title>
        <authorList>
            <person name="Haro-Moreno J.M."/>
            <person name="Lopez-Perez M."/>
            <person name="De La Torre J.R."/>
            <person name="Picazo A."/>
            <person name="Camacho A."/>
            <person name="Rodriguez-Valera F."/>
        </authorList>
    </citation>
    <scope>NUCLEOTIDE SEQUENCE [LARGE SCALE GENOMIC DNA]</scope>
    <source>
        <strain evidence="15">MED-G84</strain>
    </source>
</reference>
<evidence type="ECO:0000256" key="2">
    <source>
        <dbReference type="ARBA" id="ARBA00001946"/>
    </source>
</evidence>
<dbReference type="AlphaFoldDB" id="A0A368BNP5"/>
<dbReference type="InterPro" id="IPR005843">
    <property type="entry name" value="A-D-PHexomutase_C"/>
</dbReference>
<evidence type="ECO:0000256" key="10">
    <source>
        <dbReference type="RuleBase" id="RU004326"/>
    </source>
</evidence>
<evidence type="ECO:0000256" key="7">
    <source>
        <dbReference type="ARBA" id="ARBA00022723"/>
    </source>
</evidence>
<dbReference type="InterPro" id="IPR005845">
    <property type="entry name" value="A-D-PHexomutase_a/b/a-II"/>
</dbReference>
<evidence type="ECO:0000256" key="4">
    <source>
        <dbReference type="ARBA" id="ARBA00010231"/>
    </source>
</evidence>
<dbReference type="InterPro" id="IPR005844">
    <property type="entry name" value="A-D-PHexomutase_a/b/a-I"/>
</dbReference>
<keyword evidence="9" id="KW-0413">Isomerase</keyword>
<evidence type="ECO:0000313" key="15">
    <source>
        <dbReference type="EMBL" id="RCL38948.1"/>
    </source>
</evidence>
<feature type="domain" description="Alpha-D-phosphohexomutase alpha/beta/alpha" evidence="12">
    <location>
        <begin position="6"/>
        <end position="116"/>
    </location>
</feature>
<evidence type="ECO:0000256" key="8">
    <source>
        <dbReference type="ARBA" id="ARBA00022842"/>
    </source>
</evidence>
<dbReference type="PANTHER" id="PTHR43771:SF2">
    <property type="entry name" value="PHOSPHOMANNOMUTASE_PHOSPHOGLUCOMUTASE"/>
    <property type="match status" value="1"/>
</dbReference>
<feature type="domain" description="Alpha-D-phosphohexomutase C-terminal" evidence="11">
    <location>
        <begin position="368"/>
        <end position="443"/>
    </location>
</feature>
<proteinExistence type="inferred from homology"/>
<keyword evidence="6" id="KW-0597">Phosphoprotein</keyword>
<dbReference type="GO" id="GO:0000287">
    <property type="term" value="F:magnesium ion binding"/>
    <property type="evidence" value="ECO:0007669"/>
    <property type="project" value="InterPro"/>
</dbReference>
<dbReference type="Pfam" id="PF02879">
    <property type="entry name" value="PGM_PMM_II"/>
    <property type="match status" value="1"/>
</dbReference>
<dbReference type="InterPro" id="IPR016055">
    <property type="entry name" value="A-D-PHexomutase_a/b/a-I/II/III"/>
</dbReference>
<keyword evidence="8 10" id="KW-0460">Magnesium</keyword>
<dbReference type="Gene3D" id="3.40.120.10">
    <property type="entry name" value="Alpha-D-Glucose-1,6-Bisphosphate, subunit A, domain 3"/>
    <property type="match status" value="3"/>
</dbReference>
<dbReference type="Gene3D" id="3.30.310.50">
    <property type="entry name" value="Alpha-D-phosphohexomutase, C-terminal domain"/>
    <property type="match status" value="1"/>
</dbReference>
<evidence type="ECO:0000313" key="16">
    <source>
        <dbReference type="Proteomes" id="UP000253032"/>
    </source>
</evidence>
<dbReference type="PRINTS" id="PR00509">
    <property type="entry name" value="PGMPMM"/>
</dbReference>
<evidence type="ECO:0000256" key="3">
    <source>
        <dbReference type="ARBA" id="ARBA00004699"/>
    </source>
</evidence>
<protein>
    <recommendedName>
        <fullName evidence="5">phosphomannomutase</fullName>
        <ecNumber evidence="5">5.4.2.8</ecNumber>
    </recommendedName>
</protein>
<dbReference type="PANTHER" id="PTHR43771">
    <property type="entry name" value="PHOSPHOMANNOMUTASE"/>
    <property type="match status" value="1"/>
</dbReference>
<evidence type="ECO:0000259" key="13">
    <source>
        <dbReference type="Pfam" id="PF02879"/>
    </source>
</evidence>
<evidence type="ECO:0000256" key="5">
    <source>
        <dbReference type="ARBA" id="ARBA00012730"/>
    </source>
</evidence>
<dbReference type="CDD" id="cd03089">
    <property type="entry name" value="PMM_PGM"/>
    <property type="match status" value="1"/>
</dbReference>
<dbReference type="InterPro" id="IPR016066">
    <property type="entry name" value="A-D-PHexomutase_CS"/>
</dbReference>
<dbReference type="Pfam" id="PF02878">
    <property type="entry name" value="PGM_PMM_I"/>
    <property type="match status" value="1"/>
</dbReference>
<dbReference type="Pfam" id="PF02880">
    <property type="entry name" value="PGM_PMM_III"/>
    <property type="match status" value="1"/>
</dbReference>
<dbReference type="InterPro" id="IPR005846">
    <property type="entry name" value="A-D-PHexomutase_a/b/a-III"/>
</dbReference>
<evidence type="ECO:0000259" key="12">
    <source>
        <dbReference type="Pfam" id="PF02878"/>
    </source>
</evidence>
<dbReference type="Pfam" id="PF00408">
    <property type="entry name" value="PGM_PMM_IV"/>
    <property type="match status" value="1"/>
</dbReference>
<dbReference type="EC" id="5.4.2.8" evidence="5"/>
<feature type="domain" description="Alpha-D-phosphohexomutase alpha/beta/alpha" evidence="13">
    <location>
        <begin position="150"/>
        <end position="246"/>
    </location>
</feature>
<evidence type="ECO:0000259" key="14">
    <source>
        <dbReference type="Pfam" id="PF02880"/>
    </source>
</evidence>
<comment type="similarity">
    <text evidence="4 10">Belongs to the phosphohexose mutase family.</text>
</comment>
<dbReference type="InterPro" id="IPR005841">
    <property type="entry name" value="Alpha-D-phosphohexomutase_SF"/>
</dbReference>
<gene>
    <name evidence="15" type="ORF">DBW98_01770</name>
</gene>
<dbReference type="Proteomes" id="UP000253032">
    <property type="component" value="Unassembled WGS sequence"/>
</dbReference>
<evidence type="ECO:0000256" key="9">
    <source>
        <dbReference type="ARBA" id="ARBA00023235"/>
    </source>
</evidence>
<keyword evidence="7 10" id="KW-0479">Metal-binding</keyword>
<evidence type="ECO:0000256" key="6">
    <source>
        <dbReference type="ARBA" id="ARBA00022553"/>
    </source>
</evidence>
<dbReference type="GO" id="GO:0004615">
    <property type="term" value="F:phosphomannomutase activity"/>
    <property type="evidence" value="ECO:0007669"/>
    <property type="project" value="UniProtKB-EC"/>
</dbReference>
<name>A0A368BNP5_9GAMM</name>
<comment type="cofactor">
    <cofactor evidence="2">
        <name>Mg(2+)</name>
        <dbReference type="ChEBI" id="CHEBI:18420"/>
    </cofactor>
</comment>
<comment type="caution">
    <text evidence="15">The sequence shown here is derived from an EMBL/GenBank/DDBJ whole genome shotgun (WGS) entry which is preliminary data.</text>
</comment>
<dbReference type="SUPFAM" id="SSF53738">
    <property type="entry name" value="Phosphoglucomutase, first 3 domains"/>
    <property type="match status" value="3"/>
</dbReference>
<organism evidence="15 16">
    <name type="scientific">SAR86 cluster bacterium</name>
    <dbReference type="NCBI Taxonomy" id="2030880"/>
    <lineage>
        <taxon>Bacteria</taxon>
        <taxon>Pseudomonadati</taxon>
        <taxon>Pseudomonadota</taxon>
        <taxon>Gammaproteobacteria</taxon>
        <taxon>SAR86 cluster</taxon>
    </lineage>
</organism>
<evidence type="ECO:0000256" key="1">
    <source>
        <dbReference type="ARBA" id="ARBA00000586"/>
    </source>
</evidence>
<dbReference type="GO" id="GO:0005975">
    <property type="term" value="P:carbohydrate metabolic process"/>
    <property type="evidence" value="ECO:0007669"/>
    <property type="project" value="InterPro"/>
</dbReference>
<comment type="pathway">
    <text evidence="3">Nucleotide-sugar biosynthesis; GDP-alpha-D-mannose biosynthesis; alpha-D-mannose 1-phosphate from D-fructose 6-phosphate: step 2/2.</text>
</comment>
<feature type="domain" description="Alpha-D-phosphohexomutase alpha/beta/alpha" evidence="14">
    <location>
        <begin position="253"/>
        <end position="363"/>
    </location>
</feature>
<comment type="catalytic activity">
    <reaction evidence="1">
        <text>alpha-D-mannose 1-phosphate = D-mannose 6-phosphate</text>
        <dbReference type="Rhea" id="RHEA:11140"/>
        <dbReference type="ChEBI" id="CHEBI:58409"/>
        <dbReference type="ChEBI" id="CHEBI:58735"/>
        <dbReference type="EC" id="5.4.2.8"/>
    </reaction>
</comment>
<accession>A0A368BNP5</accession>
<dbReference type="SUPFAM" id="SSF55957">
    <property type="entry name" value="Phosphoglucomutase, C-terminal domain"/>
    <property type="match status" value="1"/>
</dbReference>
<sequence length="457" mass="50451">MIDESIFREYDIRGIVPSQINERSINAIASSIAKKCSYEKVSELAIGRDGRLSGQDLLNSLSTKLQALGLNVVNVGLVTSPLLYFAAKKLSSKSGIMITGSHNPKDYNGFKIVINDSPVSGAEILSLLSSEPLQVNSPGREVIKKDLMDEYVDEVCSQAIKSSKKMKVIIDCGNGSAGDIAPKLIRKLGHEVIELFCEIDGNFPNHHPDPGNIENLQDLIKAVKNESADIGIAFDGDGDRLGVVTDLGEIICPDQLMMILSRDVLKDSKNKKIVFDVKCTNLLAKVITEAGGNPVMSPTGHFHIKNTLRENNAPLAGEMSGHIFFNDKWYGFDDAHYSAFRLIEIIKDSHSSLSTLFEELPKAFSTPEININVGENKKFKIVEEFIKKAQFGIGEKITIDGLRVNFDDGWGLLRASNTTPKLVLRFEANSRERLNEIQDIFLDQLKTIDETINIKLS</sequence>